<reference evidence="5" key="1">
    <citation type="submission" date="2021-01" db="EMBL/GenBank/DDBJ databases">
        <title>Whole genome shotgun sequence of Cellulomonas chitinilytica NBRC 110799.</title>
        <authorList>
            <person name="Komaki H."/>
            <person name="Tamura T."/>
        </authorList>
    </citation>
    <scope>NUCLEOTIDE SEQUENCE</scope>
    <source>
        <strain evidence="5">NBRC 110799</strain>
    </source>
</reference>
<dbReference type="Pfam" id="PF00291">
    <property type="entry name" value="PALP"/>
    <property type="match status" value="1"/>
</dbReference>
<feature type="domain" description="Tryptophan synthase beta chain-like PALP" evidence="4">
    <location>
        <begin position="8"/>
        <end position="304"/>
    </location>
</feature>
<organism evidence="5 6">
    <name type="scientific">Cellulomonas chitinilytica</name>
    <dbReference type="NCBI Taxonomy" id="398759"/>
    <lineage>
        <taxon>Bacteria</taxon>
        <taxon>Bacillati</taxon>
        <taxon>Actinomycetota</taxon>
        <taxon>Actinomycetes</taxon>
        <taxon>Micrococcales</taxon>
        <taxon>Cellulomonadaceae</taxon>
        <taxon>Cellulomonas</taxon>
    </lineage>
</organism>
<name>A0A919P3A2_9CELL</name>
<evidence type="ECO:0000259" key="4">
    <source>
        <dbReference type="Pfam" id="PF00291"/>
    </source>
</evidence>
<dbReference type="Proteomes" id="UP000632740">
    <property type="component" value="Unassembled WGS sequence"/>
</dbReference>
<dbReference type="InterPro" id="IPR001926">
    <property type="entry name" value="TrpB-like_PALP"/>
</dbReference>
<proteinExistence type="inferred from homology"/>
<evidence type="ECO:0000313" key="6">
    <source>
        <dbReference type="Proteomes" id="UP000632740"/>
    </source>
</evidence>
<keyword evidence="3" id="KW-0663">Pyridoxal phosphate</keyword>
<dbReference type="Gene3D" id="3.40.50.1100">
    <property type="match status" value="2"/>
</dbReference>
<dbReference type="RefSeq" id="WP_203753391.1">
    <property type="nucleotide sequence ID" value="NZ_BONK01000007.1"/>
</dbReference>
<dbReference type="InterPro" id="IPR001216">
    <property type="entry name" value="P-phosphate_BS"/>
</dbReference>
<accession>A0A919P3A2</accession>
<dbReference type="GO" id="GO:0006535">
    <property type="term" value="P:cysteine biosynthetic process from serine"/>
    <property type="evidence" value="ECO:0007669"/>
    <property type="project" value="InterPro"/>
</dbReference>
<dbReference type="AlphaFoldDB" id="A0A919P3A2"/>
<dbReference type="PROSITE" id="PS00901">
    <property type="entry name" value="CYS_SYNTHASE"/>
    <property type="match status" value="1"/>
</dbReference>
<dbReference type="InterPro" id="IPR050214">
    <property type="entry name" value="Cys_Synth/Cystath_Beta-Synth"/>
</dbReference>
<dbReference type="SUPFAM" id="SSF53686">
    <property type="entry name" value="Tryptophan synthase beta subunit-like PLP-dependent enzymes"/>
    <property type="match status" value="1"/>
</dbReference>
<keyword evidence="6" id="KW-1185">Reference proteome</keyword>
<gene>
    <name evidence="5" type="ORF">Cch01nite_21890</name>
</gene>
<evidence type="ECO:0000256" key="2">
    <source>
        <dbReference type="ARBA" id="ARBA00007103"/>
    </source>
</evidence>
<dbReference type="InterPro" id="IPR036052">
    <property type="entry name" value="TrpB-like_PALP_sf"/>
</dbReference>
<evidence type="ECO:0000256" key="1">
    <source>
        <dbReference type="ARBA" id="ARBA00001933"/>
    </source>
</evidence>
<sequence length="498" mass="51910">MAAYDSLLDAVGGTPLIRLNRLTADLAPTVYVKLEYLNPGGSVKDRAARWMVLEAIRAGALRPGGTIVEGTSGNTGIGLAQAAVQLGFPIVVVVPDKTAVEKIAALRAYGARVVVTGSGFPREHPESVRSIAHRLAEELPGGWLANQYDNPDNPRAHRESTGPEIWADTGGRVTHLVAGVGTGGTITGTGEHLKEVSGGRVTVVGADPLTSTYSGGDGSPFFVEAAGHYRHPETLDDVWPESFHPAVVDRFEAIGDRESVHTLLRLARLEGILVGGSAGLALAAALRTARDLGPDDVVVALLPDSGRAYLSKYLDEAWLRRFGFVDEPVADLPGLDDGRPRVLDALRAAGRDVPDAARADAERVLVLDETLDAAEAAGRVERALATGTLDAAAPVPVVLTRERRDLAPAVTEVRGVVDLPALRRAAAGTTVGDVAGPALPVVGTGEAVADVLERWPDGVGHAVVLRDGRAVAVVAREVLAPAGDLDVVRPDLVAATSS</sequence>
<comment type="caution">
    <text evidence="5">The sequence shown here is derived from an EMBL/GenBank/DDBJ whole genome shotgun (WGS) entry which is preliminary data.</text>
</comment>
<protein>
    <submittedName>
        <fullName evidence="5">Cystathionine beta-synthase</fullName>
    </submittedName>
</protein>
<dbReference type="PANTHER" id="PTHR10314">
    <property type="entry name" value="CYSTATHIONINE BETA-SYNTHASE"/>
    <property type="match status" value="1"/>
</dbReference>
<comment type="similarity">
    <text evidence="2">Belongs to the cysteine synthase/cystathionine beta-synthase family.</text>
</comment>
<evidence type="ECO:0000256" key="3">
    <source>
        <dbReference type="ARBA" id="ARBA00022898"/>
    </source>
</evidence>
<dbReference type="CDD" id="cd01561">
    <property type="entry name" value="CBS_like"/>
    <property type="match status" value="1"/>
</dbReference>
<evidence type="ECO:0000313" key="5">
    <source>
        <dbReference type="EMBL" id="GIG21465.1"/>
    </source>
</evidence>
<dbReference type="FunFam" id="3.40.50.1100:FF:000003">
    <property type="entry name" value="Cystathionine beta-synthase"/>
    <property type="match status" value="1"/>
</dbReference>
<comment type="cofactor">
    <cofactor evidence="1">
        <name>pyridoxal 5'-phosphate</name>
        <dbReference type="ChEBI" id="CHEBI:597326"/>
    </cofactor>
</comment>
<dbReference type="EMBL" id="BONK01000007">
    <property type="protein sequence ID" value="GIG21465.1"/>
    <property type="molecule type" value="Genomic_DNA"/>
</dbReference>
<dbReference type="GO" id="GO:0016765">
    <property type="term" value="F:transferase activity, transferring alkyl or aryl (other than methyl) groups"/>
    <property type="evidence" value="ECO:0007669"/>
    <property type="project" value="UniProtKB-ARBA"/>
</dbReference>